<evidence type="ECO:0000313" key="1">
    <source>
        <dbReference type="EMBL" id="NEZ55488.1"/>
    </source>
</evidence>
<protein>
    <recommendedName>
        <fullName evidence="3">DUF2281 domain-containing protein</fullName>
    </recommendedName>
</protein>
<organism evidence="1 2">
    <name type="scientific">Adonisia turfae CCMR0081</name>
    <dbReference type="NCBI Taxonomy" id="2292702"/>
    <lineage>
        <taxon>Bacteria</taxon>
        <taxon>Bacillati</taxon>
        <taxon>Cyanobacteriota</taxon>
        <taxon>Adonisia</taxon>
        <taxon>Adonisia turfae</taxon>
    </lineage>
</organism>
<keyword evidence="2" id="KW-1185">Reference proteome</keyword>
<dbReference type="Proteomes" id="UP000481033">
    <property type="component" value="Unassembled WGS sequence"/>
</dbReference>
<accession>A0A6M0RGW4</accession>
<evidence type="ECO:0008006" key="3">
    <source>
        <dbReference type="Google" id="ProtNLM"/>
    </source>
</evidence>
<name>A0A6M0RGW4_9CYAN</name>
<gene>
    <name evidence="1" type="ORF">DXZ20_07330</name>
</gene>
<comment type="caution">
    <text evidence="1">The sequence shown here is derived from an EMBL/GenBank/DDBJ whole genome shotgun (WGS) entry which is preliminary data.</text>
</comment>
<dbReference type="AlphaFoldDB" id="A0A6M0RGW4"/>
<evidence type="ECO:0000313" key="2">
    <source>
        <dbReference type="Proteomes" id="UP000481033"/>
    </source>
</evidence>
<dbReference type="RefSeq" id="WP_163697376.1">
    <property type="nucleotide sequence ID" value="NZ_QXHD01000004.1"/>
</dbReference>
<reference evidence="1 2" key="1">
    <citation type="journal article" date="2020" name="Microb. Ecol.">
        <title>Ecogenomics of the Marine Benthic Filamentous Cyanobacterium Adonisia.</title>
        <authorList>
            <person name="Walter J.M."/>
            <person name="Coutinho F.H."/>
            <person name="Leomil L."/>
            <person name="Hargreaves P.I."/>
            <person name="Campeao M.E."/>
            <person name="Vieira V.V."/>
            <person name="Silva B.S."/>
            <person name="Fistarol G.O."/>
            <person name="Salomon P.S."/>
            <person name="Sawabe T."/>
            <person name="Mino S."/>
            <person name="Hosokawa M."/>
            <person name="Miyashita H."/>
            <person name="Maruyama F."/>
            <person name="van Verk M.C."/>
            <person name="Dutilh B.E."/>
            <person name="Thompson C.C."/>
            <person name="Thompson F.L."/>
        </authorList>
    </citation>
    <scope>NUCLEOTIDE SEQUENCE [LARGE SCALE GENOMIC DNA]</scope>
    <source>
        <strain evidence="1 2">CCMR0081</strain>
    </source>
</reference>
<proteinExistence type="predicted"/>
<dbReference type="EMBL" id="QXHD01000004">
    <property type="protein sequence ID" value="NEZ55488.1"/>
    <property type="molecule type" value="Genomic_DNA"/>
</dbReference>
<sequence length="88" mass="10217">MSRPPHNSIQSPKSQTIADTIVQRLNQLPLQRQHQVLDFVEFLLQRHKLDKAVEPFNDGVEEDLTIWEAAEDEDWLALEAQLSVQKDK</sequence>